<dbReference type="GO" id="GO:0008781">
    <property type="term" value="F:N-acylneuraminate cytidylyltransferase activity"/>
    <property type="evidence" value="ECO:0007669"/>
    <property type="project" value="TreeGrafter"/>
</dbReference>
<keyword evidence="1" id="KW-0548">Nucleotidyltransferase</keyword>
<dbReference type="AlphaFoldDB" id="A0A0I9S949"/>
<dbReference type="PANTHER" id="PTHR21485">
    <property type="entry name" value="HAD SUPERFAMILY MEMBERS CMAS AND KDSC"/>
    <property type="match status" value="1"/>
</dbReference>
<dbReference type="InterPro" id="IPR029044">
    <property type="entry name" value="Nucleotide-diphossugar_trans"/>
</dbReference>
<dbReference type="PANTHER" id="PTHR21485:SF6">
    <property type="entry name" value="N-ACYLNEURAMINATE CYTIDYLYLTRANSFERASE-RELATED"/>
    <property type="match status" value="1"/>
</dbReference>
<dbReference type="EMBL" id="JMZZ02000143">
    <property type="protein sequence ID" value="KFX74563.1"/>
    <property type="molecule type" value="Genomic_DNA"/>
</dbReference>
<comment type="caution">
    <text evidence="1">The sequence shown here is derived from an EMBL/GenBank/DDBJ whole genome shotgun (WGS) entry which is preliminary data.</text>
</comment>
<dbReference type="RefSeq" id="WP_005807515.1">
    <property type="nucleotide sequence ID" value="NZ_CAEUHN010000012.1"/>
</dbReference>
<proteinExistence type="predicted"/>
<sequence length="224" mass="25483">MKYITVIPARGGSKRFPNKNIYPLASLPLIAYSIEYSLSNPEISETYVSTDSQEIREISIKYGAKVLKRPDELSGDFVTTAAVLKHVGEALVANGEDFDFMVLLQATNPLRPKKLLSESIRILEQGGYDSLMTINKSCRKLGKIIDNQFVPWNYKFGMRSQDMDPLYYENGLLYITSKEQILKGNILGEKMYPMVVNHIFGEIDIDTREDMSYAEYILLNTKTK</sequence>
<evidence type="ECO:0000313" key="1">
    <source>
        <dbReference type="EMBL" id="KFX74563.1"/>
    </source>
</evidence>
<reference evidence="1" key="2">
    <citation type="submission" date="2014-07" db="EMBL/GenBank/DDBJ databases">
        <title>Genetics and epidemiology of antimicrobial resistance in B. fragilis group.</title>
        <authorList>
            <person name="Sydenham T.V."/>
            <person name="Hasman H."/>
            <person name="Kemp M."/>
            <person name="Justesen U.S."/>
        </authorList>
    </citation>
    <scope>NUCLEOTIDE SEQUENCE [LARGE SCALE GENOMIC DNA]</scope>
    <source>
        <strain evidence="1">DCMOUH0018B</strain>
    </source>
</reference>
<organism evidence="1">
    <name type="scientific">Bacteroides fragilis</name>
    <dbReference type="NCBI Taxonomy" id="817"/>
    <lineage>
        <taxon>Bacteria</taxon>
        <taxon>Pseudomonadati</taxon>
        <taxon>Bacteroidota</taxon>
        <taxon>Bacteroidia</taxon>
        <taxon>Bacteroidales</taxon>
        <taxon>Bacteroidaceae</taxon>
        <taxon>Bacteroides</taxon>
    </lineage>
</organism>
<keyword evidence="1" id="KW-0808">Transferase</keyword>
<dbReference type="InterPro" id="IPR003329">
    <property type="entry name" value="Cytidylyl_trans"/>
</dbReference>
<gene>
    <name evidence="1" type="ORF">EE52_0211690</name>
</gene>
<dbReference type="Gene3D" id="3.90.550.10">
    <property type="entry name" value="Spore Coat Polysaccharide Biosynthesis Protein SpsA, Chain A"/>
    <property type="match status" value="1"/>
</dbReference>
<accession>A0A0I9S949</accession>
<name>A0A0I9S949_BACFG</name>
<dbReference type="Pfam" id="PF02348">
    <property type="entry name" value="CTP_transf_3"/>
    <property type="match status" value="1"/>
</dbReference>
<dbReference type="SUPFAM" id="SSF53448">
    <property type="entry name" value="Nucleotide-diphospho-sugar transferases"/>
    <property type="match status" value="1"/>
</dbReference>
<dbReference type="PATRIC" id="fig|817.53.peg.2414"/>
<protein>
    <submittedName>
        <fullName evidence="1">Acylneuraminate cytidylyltransferase</fullName>
    </submittedName>
</protein>
<dbReference type="InterPro" id="IPR050793">
    <property type="entry name" value="CMP-NeuNAc_synthase"/>
</dbReference>
<dbReference type="CDD" id="cd02513">
    <property type="entry name" value="CMP-NeuAc_Synthase"/>
    <property type="match status" value="1"/>
</dbReference>
<reference evidence="1" key="1">
    <citation type="book" date="2014" name="THE 24TH EUROPEAN CONGRESS OF CLINICAL MICROBIOLOGY AND INFECTIOUS DISEASES" publisher="ECCMID 2014" city="Barcelona, Spain">
        <title>Identification of resistance genes in three multidrug-resistant Bacteroides fragilis isolates by whole genome sequencing.</title>
        <editorList>
            <person name="Unknown"/>
            <person name="A."/>
        </editorList>
        <authorList>
            <person name="Sydenham T.V."/>
            <person name="Hasman H."/>
            <person name="Wang M."/>
            <person name="Soki J."/>
            <person name="Nagy E."/>
            <person name="Justesen U.S."/>
        </authorList>
    </citation>
    <scope>NUCLEOTIDE SEQUENCE</scope>
    <source>
        <strain evidence="1">DCMOUH0018B</strain>
    </source>
</reference>